<keyword evidence="3" id="KW-1185">Reference proteome</keyword>
<feature type="transmembrane region" description="Helical" evidence="1">
    <location>
        <begin position="163"/>
        <end position="192"/>
    </location>
</feature>
<name>A0A5J9T3C1_9POAL</name>
<organism evidence="2 3">
    <name type="scientific">Eragrostis curvula</name>
    <name type="common">weeping love grass</name>
    <dbReference type="NCBI Taxonomy" id="38414"/>
    <lineage>
        <taxon>Eukaryota</taxon>
        <taxon>Viridiplantae</taxon>
        <taxon>Streptophyta</taxon>
        <taxon>Embryophyta</taxon>
        <taxon>Tracheophyta</taxon>
        <taxon>Spermatophyta</taxon>
        <taxon>Magnoliopsida</taxon>
        <taxon>Liliopsida</taxon>
        <taxon>Poales</taxon>
        <taxon>Poaceae</taxon>
        <taxon>PACMAD clade</taxon>
        <taxon>Chloridoideae</taxon>
        <taxon>Eragrostideae</taxon>
        <taxon>Eragrostidinae</taxon>
        <taxon>Eragrostis</taxon>
    </lineage>
</organism>
<evidence type="ECO:0000313" key="2">
    <source>
        <dbReference type="EMBL" id="TVU05876.1"/>
    </source>
</evidence>
<keyword evidence="1" id="KW-1133">Transmembrane helix</keyword>
<dbReference type="AlphaFoldDB" id="A0A5J9T3C1"/>
<keyword evidence="1" id="KW-0472">Membrane</keyword>
<comment type="caution">
    <text evidence="2">The sequence shown here is derived from an EMBL/GenBank/DDBJ whole genome shotgun (WGS) entry which is preliminary data.</text>
</comment>
<dbReference type="EMBL" id="RWGY01000051">
    <property type="protein sequence ID" value="TVU05876.1"/>
    <property type="molecule type" value="Genomic_DNA"/>
</dbReference>
<feature type="transmembrane region" description="Helical" evidence="1">
    <location>
        <begin position="27"/>
        <end position="57"/>
    </location>
</feature>
<keyword evidence="1" id="KW-0812">Transmembrane</keyword>
<reference evidence="2 3" key="1">
    <citation type="journal article" date="2019" name="Sci. Rep.">
        <title>A high-quality genome of Eragrostis curvula grass provides insights into Poaceae evolution and supports new strategies to enhance forage quality.</title>
        <authorList>
            <person name="Carballo J."/>
            <person name="Santos B.A.C.M."/>
            <person name="Zappacosta D."/>
            <person name="Garbus I."/>
            <person name="Selva J.P."/>
            <person name="Gallo C.A."/>
            <person name="Diaz A."/>
            <person name="Albertini E."/>
            <person name="Caccamo M."/>
            <person name="Echenique V."/>
        </authorList>
    </citation>
    <scope>NUCLEOTIDE SEQUENCE [LARGE SCALE GENOMIC DNA]</scope>
    <source>
        <strain evidence="3">cv. Victoria</strain>
        <tissue evidence="2">Leaf</tissue>
    </source>
</reference>
<gene>
    <name evidence="2" type="ORF">EJB05_49060</name>
</gene>
<proteinExistence type="predicted"/>
<protein>
    <submittedName>
        <fullName evidence="2">Uncharacterized protein</fullName>
    </submittedName>
</protein>
<evidence type="ECO:0000313" key="3">
    <source>
        <dbReference type="Proteomes" id="UP000324897"/>
    </source>
</evidence>
<feature type="transmembrane region" description="Helical" evidence="1">
    <location>
        <begin position="77"/>
        <end position="95"/>
    </location>
</feature>
<dbReference type="Proteomes" id="UP000324897">
    <property type="component" value="Unassembled WGS sequence"/>
</dbReference>
<feature type="transmembrane region" description="Helical" evidence="1">
    <location>
        <begin position="119"/>
        <end position="143"/>
    </location>
</feature>
<accession>A0A5J9T3C1</accession>
<sequence length="216" mass="22648">MADADALAPSPQAAWRNIVALLSRSRLALAVAAVYLVLAIMWLLFASMGALFVGLVACGDDCAVVAAARKAIQASSISLVLVAVVAGGSSVTAALKTRGGTGEQRAPVPKDVARAERQFLCVVVLGLIGFIPFFLLAFVGQMLNELQPESPITGSHGAQTGSVMIYVGVLGGVGLFCLIILPILAILVWKVWRHHAFEAKPRGEESAVKMGKEQEL</sequence>
<dbReference type="Gramene" id="TVU05876">
    <property type="protein sequence ID" value="TVU05876"/>
    <property type="gene ID" value="EJB05_49060"/>
</dbReference>
<evidence type="ECO:0000256" key="1">
    <source>
        <dbReference type="SAM" id="Phobius"/>
    </source>
</evidence>